<accession>A0A1S8YGB4</accession>
<gene>
    <name evidence="3" type="ORF">BTJ39_19480</name>
</gene>
<dbReference type="Pfam" id="PF08240">
    <property type="entry name" value="ADH_N"/>
    <property type="match status" value="1"/>
</dbReference>
<dbReference type="InterPro" id="IPR050129">
    <property type="entry name" value="Zn_alcohol_dh"/>
</dbReference>
<evidence type="ECO:0000259" key="2">
    <source>
        <dbReference type="Pfam" id="PF08240"/>
    </source>
</evidence>
<dbReference type="InterPro" id="IPR011032">
    <property type="entry name" value="GroES-like_sf"/>
</dbReference>
<keyword evidence="1" id="KW-0560">Oxidoreductase</keyword>
<dbReference type="Proteomes" id="UP000190667">
    <property type="component" value="Unassembled WGS sequence"/>
</dbReference>
<dbReference type="GO" id="GO:0016491">
    <property type="term" value="F:oxidoreductase activity"/>
    <property type="evidence" value="ECO:0007669"/>
    <property type="project" value="UniProtKB-KW"/>
</dbReference>
<evidence type="ECO:0000313" key="3">
    <source>
        <dbReference type="EMBL" id="OON37995.1"/>
    </source>
</evidence>
<dbReference type="PANTHER" id="PTHR43401">
    <property type="entry name" value="L-THREONINE 3-DEHYDROGENASE"/>
    <property type="match status" value="1"/>
</dbReference>
<dbReference type="SUPFAM" id="SSF51735">
    <property type="entry name" value="NAD(P)-binding Rossmann-fold domains"/>
    <property type="match status" value="1"/>
</dbReference>
<evidence type="ECO:0000256" key="1">
    <source>
        <dbReference type="ARBA" id="ARBA00023002"/>
    </source>
</evidence>
<reference evidence="3 4" key="1">
    <citation type="submission" date="2016-12" db="EMBL/GenBank/DDBJ databases">
        <title>Izhakiella australiana sp. nov. of genus Izhakiella isolated from Australian desert.</title>
        <authorList>
            <person name="Ji M."/>
        </authorList>
    </citation>
    <scope>NUCLEOTIDE SEQUENCE [LARGE SCALE GENOMIC DNA]</scope>
    <source>
        <strain evidence="3 4">D4N98</strain>
    </source>
</reference>
<protein>
    <recommendedName>
        <fullName evidence="2">Alcohol dehydrogenase-like N-terminal domain-containing protein</fullName>
    </recommendedName>
</protein>
<dbReference type="PANTHER" id="PTHR43401:SF2">
    <property type="entry name" value="L-THREONINE 3-DEHYDROGENASE"/>
    <property type="match status" value="1"/>
</dbReference>
<comment type="caution">
    <text evidence="3">The sequence shown here is derived from an EMBL/GenBank/DDBJ whole genome shotgun (WGS) entry which is preliminary data.</text>
</comment>
<dbReference type="InterPro" id="IPR036291">
    <property type="entry name" value="NAD(P)-bd_dom_sf"/>
</dbReference>
<proteinExistence type="predicted"/>
<dbReference type="EMBL" id="MRUL01000018">
    <property type="protein sequence ID" value="OON37995.1"/>
    <property type="molecule type" value="Genomic_DNA"/>
</dbReference>
<dbReference type="InterPro" id="IPR013154">
    <property type="entry name" value="ADH-like_N"/>
</dbReference>
<sequence>MHLPDSQLCWIYRGQGMATFGADSQPEACPLPQPGPGEVLARVDAVSICASDVKMIEMANDYPLFKDRDFSRHPAVLGHELALTVVACGADRLRDWPPGKRFGVQPDVWLNGERFCIGVNVAGGMAQYVLLGKEVFTSDNGCCAFAADPAISDAALAQTEPLACVEAAFVQHSRSDMKAQGDLLIWLAEDSQQPFILDMPLTASRITLVGDAEAFRRSVSGLPDRHYDYQPQLPARQFDDIIILGNPDGATLSRLTAGMAVNGLLCWLPDSEPQAMVAADIAQIHYHNLSLLGARSRRLSDAFSRQRYRYDYQPGGTLILSGGGGTMGRIHLQRALKSARAPAKIIVTGNSPHRLERMASDFAGLINAAGIEVYYLALQTTPDFAAEMARLVGSQGATDIVVCAPGIEPLSEVVDFLADDGLLVLFSGTRYGQHGPLPLGQVAWQQVTISASSGSSVQDQLRVLEKIASGEALPDFNVAAIGGLMTLKEGLQAVKTGRFTGKVVIYPQLTSLPLLALDQLDSWDRRLAATVNESGWSLLAERLLRESYPQPGDSPG</sequence>
<dbReference type="SUPFAM" id="SSF50129">
    <property type="entry name" value="GroES-like"/>
    <property type="match status" value="1"/>
</dbReference>
<name>A0A1S8YGB4_9GAMM</name>
<evidence type="ECO:0000313" key="4">
    <source>
        <dbReference type="Proteomes" id="UP000190667"/>
    </source>
</evidence>
<feature type="domain" description="Alcohol dehydrogenase-like N-terminal" evidence="2">
    <location>
        <begin position="35"/>
        <end position="132"/>
    </location>
</feature>
<organism evidence="3 4">
    <name type="scientific">Izhakiella australiensis</name>
    <dbReference type="NCBI Taxonomy" id="1926881"/>
    <lineage>
        <taxon>Bacteria</taxon>
        <taxon>Pseudomonadati</taxon>
        <taxon>Pseudomonadota</taxon>
        <taxon>Gammaproteobacteria</taxon>
        <taxon>Enterobacterales</taxon>
        <taxon>Erwiniaceae</taxon>
        <taxon>Izhakiella</taxon>
    </lineage>
</organism>
<dbReference type="Gene3D" id="3.90.180.10">
    <property type="entry name" value="Medium-chain alcohol dehydrogenases, catalytic domain"/>
    <property type="match status" value="2"/>
</dbReference>
<dbReference type="STRING" id="1926881.BTJ39_19480"/>
<keyword evidence="4" id="KW-1185">Reference proteome</keyword>
<dbReference type="AlphaFoldDB" id="A0A1S8YGB4"/>